<dbReference type="AlphaFoldDB" id="A0A1L7CVL5"/>
<dbReference type="OrthoDB" id="3394274at2"/>
<evidence type="ECO:0000256" key="1">
    <source>
        <dbReference type="ARBA" id="ARBA00093770"/>
    </source>
</evidence>
<dbReference type="EMBL" id="CP009248">
    <property type="protein sequence ID" value="APT89916.1"/>
    <property type="molecule type" value="Genomic_DNA"/>
</dbReference>
<gene>
    <name evidence="2" type="ORF">CSPHI_01115</name>
</gene>
<dbReference type="STRING" id="1437874.CSPHI_01115"/>
<dbReference type="Pfam" id="PF11307">
    <property type="entry name" value="DUF3109"/>
    <property type="match status" value="1"/>
</dbReference>
<protein>
    <recommendedName>
        <fullName evidence="4">DUF3109 family protein</fullName>
    </recommendedName>
</protein>
<evidence type="ECO:0000313" key="3">
    <source>
        <dbReference type="Proteomes" id="UP000185469"/>
    </source>
</evidence>
<organism evidence="2 3">
    <name type="scientific">Corynebacterium sphenisci DSM 44792</name>
    <dbReference type="NCBI Taxonomy" id="1437874"/>
    <lineage>
        <taxon>Bacteria</taxon>
        <taxon>Bacillati</taxon>
        <taxon>Actinomycetota</taxon>
        <taxon>Actinomycetes</taxon>
        <taxon>Mycobacteriales</taxon>
        <taxon>Corynebacteriaceae</taxon>
        <taxon>Corynebacterium</taxon>
    </lineage>
</organism>
<dbReference type="RefSeq" id="WP_075691115.1">
    <property type="nucleotide sequence ID" value="NZ_CP009248.1"/>
</dbReference>
<dbReference type="Proteomes" id="UP000185469">
    <property type="component" value="Chromosome"/>
</dbReference>
<evidence type="ECO:0000313" key="2">
    <source>
        <dbReference type="EMBL" id="APT89916.1"/>
    </source>
</evidence>
<sequence>MNPPQPAPGRGGRPSAAEIAEDHPREWFEFADPADPEHLISCDVTWLLSHYRCAFGTDACPGIDPGRADAGCCIHGAFLCDAEDRDRVVRVVAAMEDDPRPPAAPGDPGGWWQHRPGAVADWFAEVAAGPAEPLEPWLEWDELENEEGEMEPALRTATVGGACVFANRADWPGGRGCALHQWAEAHGVDHVAAKPDVCWQVPLRRLQDWETRPDGVEILRTVITEYDRRAWGGGAEFDWWCTGAPATHGGGVPLWRSSERELRELIGDDCFEVLAAHLRAREAAAAGRAFGPSGYPLLAVHPATRAAVEGLDPGAV</sequence>
<comment type="similarity">
    <text evidence="1">Belongs to the Rv0495c family.</text>
</comment>
<name>A0A1L7CVL5_9CORY</name>
<reference evidence="2 3" key="1">
    <citation type="submission" date="2014-08" db="EMBL/GenBank/DDBJ databases">
        <title>Complete genome sequence of Corynebacterium sphenisci CECT 5990(T) (=DSM 44792(T)), isolated from healthy wild penguins.</title>
        <authorList>
            <person name="Ruckert C."/>
            <person name="Albersmeier A."/>
            <person name="Winkler A."/>
            <person name="Kalinowski J."/>
        </authorList>
    </citation>
    <scope>NUCLEOTIDE SEQUENCE [LARGE SCALE GENOMIC DNA]</scope>
    <source>
        <strain evidence="2 3">DSM 44792</strain>
    </source>
</reference>
<dbReference type="InterPro" id="IPR021458">
    <property type="entry name" value="Rv0495c"/>
</dbReference>
<proteinExistence type="inferred from homology"/>
<evidence type="ECO:0008006" key="4">
    <source>
        <dbReference type="Google" id="ProtNLM"/>
    </source>
</evidence>
<keyword evidence="3" id="KW-1185">Reference proteome</keyword>
<accession>A0A1L7CVL5</accession>
<dbReference type="KEGG" id="csph:CSPHI_01115"/>